<organism evidence="2 3">
    <name type="scientific">Ruminiclostridium papyrosolvens C7</name>
    <dbReference type="NCBI Taxonomy" id="1330534"/>
    <lineage>
        <taxon>Bacteria</taxon>
        <taxon>Bacillati</taxon>
        <taxon>Bacillota</taxon>
        <taxon>Clostridia</taxon>
        <taxon>Eubacteriales</taxon>
        <taxon>Oscillospiraceae</taxon>
        <taxon>Ruminiclostridium</taxon>
    </lineage>
</organism>
<feature type="transmembrane region" description="Helical" evidence="1">
    <location>
        <begin position="108"/>
        <end position="127"/>
    </location>
</feature>
<gene>
    <name evidence="2" type="ORF">L323_05695</name>
</gene>
<dbReference type="Proteomes" id="UP000016860">
    <property type="component" value="Unassembled WGS sequence"/>
</dbReference>
<dbReference type="EMBL" id="ATAY01000020">
    <property type="protein sequence ID" value="EPR13364.1"/>
    <property type="molecule type" value="Genomic_DNA"/>
</dbReference>
<dbReference type="OrthoDB" id="9815897at2"/>
<reference evidence="2 3" key="1">
    <citation type="journal article" date="2013" name="Genome Announc.">
        <title>Draft Genome Sequence of the Cellulolytic Bacterium Clostridium papyrosolvens C7 (ATCC 700395).</title>
        <authorList>
            <person name="Zepeda V."/>
            <person name="Dassa B."/>
            <person name="Borovok I."/>
            <person name="Lamed R."/>
            <person name="Bayer E.A."/>
            <person name="Cate J.H."/>
        </authorList>
    </citation>
    <scope>NUCLEOTIDE SEQUENCE [LARGE SCALE GENOMIC DNA]</scope>
    <source>
        <strain evidence="2 3">C7</strain>
    </source>
</reference>
<keyword evidence="1" id="KW-0472">Membrane</keyword>
<comment type="caution">
    <text evidence="2">The sequence shown here is derived from an EMBL/GenBank/DDBJ whole genome shotgun (WGS) entry which is preliminary data.</text>
</comment>
<dbReference type="PATRIC" id="fig|1330534.3.peg.1136"/>
<protein>
    <recommendedName>
        <fullName evidence="4">DUF2752 domain-containing protein</fullName>
    </recommendedName>
</protein>
<proteinExistence type="predicted"/>
<dbReference type="InterPro" id="IPR021215">
    <property type="entry name" value="DUF2752"/>
</dbReference>
<keyword evidence="1" id="KW-1133">Transmembrane helix</keyword>
<name>U4R4C8_9FIRM</name>
<evidence type="ECO:0000256" key="1">
    <source>
        <dbReference type="SAM" id="Phobius"/>
    </source>
</evidence>
<dbReference type="STRING" id="1330534.L323_05695"/>
<evidence type="ECO:0008006" key="4">
    <source>
        <dbReference type="Google" id="ProtNLM"/>
    </source>
</evidence>
<accession>U4R4C8</accession>
<dbReference type="AlphaFoldDB" id="U4R4C8"/>
<feature type="transmembrane region" description="Helical" evidence="1">
    <location>
        <begin position="76"/>
        <end position="96"/>
    </location>
</feature>
<evidence type="ECO:0000313" key="2">
    <source>
        <dbReference type="EMBL" id="EPR13364.1"/>
    </source>
</evidence>
<evidence type="ECO:0000313" key="3">
    <source>
        <dbReference type="Proteomes" id="UP000016860"/>
    </source>
</evidence>
<keyword evidence="1" id="KW-0812">Transmembrane</keyword>
<sequence length="130" mass="15162">MKNNLKWKKAAVCIFPFALIITAYFLRNQIIYLGTLFPSCPSYTYLNIYCPGCGNTRSVQHLLRGDIHDSIRFNPIPLLGIILGILAYIELISYVFGRHKKIFPRNRVFWWTLGAISLVYFVVRNFIRPF</sequence>
<dbReference type="Pfam" id="PF10825">
    <property type="entry name" value="DUF2752"/>
    <property type="match status" value="1"/>
</dbReference>
<dbReference type="RefSeq" id="WP_020814721.1">
    <property type="nucleotide sequence ID" value="NZ_ATAY01000020.1"/>
</dbReference>